<comment type="caution">
    <text evidence="2">The sequence shown here is derived from an EMBL/GenBank/DDBJ whole genome shotgun (WGS) entry which is preliminary data.</text>
</comment>
<dbReference type="Proteomes" id="UP000596827">
    <property type="component" value="Unassembled WGS sequence"/>
</dbReference>
<dbReference type="RefSeq" id="WP_187084302.1">
    <property type="nucleotide sequence ID" value="NZ_JACORU010000013.1"/>
</dbReference>
<dbReference type="Gene3D" id="3.30.450.30">
    <property type="entry name" value="Dynein light chain 2a, cytoplasmic"/>
    <property type="match status" value="1"/>
</dbReference>
<dbReference type="InterPro" id="IPR004942">
    <property type="entry name" value="Roadblock/LAMTOR2_dom"/>
</dbReference>
<proteinExistence type="predicted"/>
<feature type="domain" description="Roadblock/LAMTOR2" evidence="1">
    <location>
        <begin position="25"/>
        <end position="98"/>
    </location>
</feature>
<evidence type="ECO:0000313" key="2">
    <source>
        <dbReference type="EMBL" id="MBC5767809.1"/>
    </source>
</evidence>
<organism evidence="2 3">
    <name type="scientific">Ramlibacter albus</name>
    <dbReference type="NCBI Taxonomy" id="2079448"/>
    <lineage>
        <taxon>Bacteria</taxon>
        <taxon>Pseudomonadati</taxon>
        <taxon>Pseudomonadota</taxon>
        <taxon>Betaproteobacteria</taxon>
        <taxon>Burkholderiales</taxon>
        <taxon>Comamonadaceae</taxon>
        <taxon>Ramlibacter</taxon>
    </lineage>
</organism>
<dbReference type="Pfam" id="PF03259">
    <property type="entry name" value="Robl_LC7"/>
    <property type="match status" value="1"/>
</dbReference>
<dbReference type="AlphaFoldDB" id="A0A923S4P2"/>
<accession>A0A923S4P2</accession>
<gene>
    <name evidence="2" type="ORF">H8R02_25325</name>
</gene>
<reference evidence="2" key="1">
    <citation type="submission" date="2020-08" db="EMBL/GenBank/DDBJ databases">
        <title>Ramlibacter sp. GTP1 16S ribosomal RNA gene genome sequencing and assembly.</title>
        <authorList>
            <person name="Kang M."/>
        </authorList>
    </citation>
    <scope>NUCLEOTIDE SEQUENCE</scope>
    <source>
        <strain evidence="2">GTP1</strain>
    </source>
</reference>
<name>A0A923S4P2_9BURK</name>
<evidence type="ECO:0000259" key="1">
    <source>
        <dbReference type="Pfam" id="PF03259"/>
    </source>
</evidence>
<protein>
    <submittedName>
        <fullName evidence="2">Roadblock/LC7 domain-containing protein</fullName>
    </submittedName>
</protein>
<keyword evidence="3" id="KW-1185">Reference proteome</keyword>
<evidence type="ECO:0000313" key="3">
    <source>
        <dbReference type="Proteomes" id="UP000596827"/>
    </source>
</evidence>
<dbReference type="EMBL" id="JACORU010000013">
    <property type="protein sequence ID" value="MBC5767809.1"/>
    <property type="molecule type" value="Genomic_DNA"/>
</dbReference>
<dbReference type="SUPFAM" id="SSF103196">
    <property type="entry name" value="Roadblock/LC7 domain"/>
    <property type="match status" value="1"/>
</dbReference>
<sequence>MSEQHKVKVAAALAAAAQREAQHILDETGGAQAVVVATMDGFDIATALRARIDPHRIAALASSIAAIGEVVSVEAKLGKARSVTVDTDGGFAVVFSVARVDTPLVINVIAGPGALVGEVNYRAAAAARALAAA</sequence>